<feature type="region of interest" description="Disordered" evidence="8">
    <location>
        <begin position="741"/>
        <end position="768"/>
    </location>
</feature>
<dbReference type="GO" id="GO:0009267">
    <property type="term" value="P:cellular response to starvation"/>
    <property type="evidence" value="ECO:0007669"/>
    <property type="project" value="InterPro"/>
</dbReference>
<feature type="transmembrane region" description="Helical" evidence="9">
    <location>
        <begin position="586"/>
        <end position="610"/>
    </location>
</feature>
<feature type="transmembrane region" description="Helical" evidence="9">
    <location>
        <begin position="45"/>
        <end position="65"/>
    </location>
</feature>
<evidence type="ECO:0000259" key="10">
    <source>
        <dbReference type="Pfam" id="PF02554"/>
    </source>
</evidence>
<feature type="transmembrane region" description="Helical" evidence="9">
    <location>
        <begin position="292"/>
        <end position="314"/>
    </location>
</feature>
<dbReference type="AlphaFoldDB" id="A0A1X1WP38"/>
<feature type="transmembrane region" description="Helical" evidence="9">
    <location>
        <begin position="194"/>
        <end position="220"/>
    </location>
</feature>
<feature type="transmembrane region" description="Helical" evidence="9">
    <location>
        <begin position="505"/>
        <end position="523"/>
    </location>
</feature>
<evidence type="ECO:0000256" key="4">
    <source>
        <dbReference type="ARBA" id="ARBA00022475"/>
    </source>
</evidence>
<comment type="caution">
    <text evidence="11">The sequence shown here is derived from an EMBL/GenBank/DDBJ whole genome shotgun (WGS) entry which is preliminary data.</text>
</comment>
<feature type="transmembrane region" description="Helical" evidence="9">
    <location>
        <begin position="555"/>
        <end position="574"/>
    </location>
</feature>
<feature type="transmembrane region" description="Helical" evidence="9">
    <location>
        <begin position="258"/>
        <end position="277"/>
    </location>
</feature>
<evidence type="ECO:0000256" key="6">
    <source>
        <dbReference type="ARBA" id="ARBA00022989"/>
    </source>
</evidence>
<name>A0A1X1WP38_MYCIR</name>
<dbReference type="InterPro" id="IPR003706">
    <property type="entry name" value="CstA_N"/>
</dbReference>
<keyword evidence="7 9" id="KW-0472">Membrane</keyword>
<dbReference type="RefSeq" id="WP_085174828.1">
    <property type="nucleotide sequence ID" value="NZ_LQPC01000029.1"/>
</dbReference>
<feature type="transmembrane region" description="Helical" evidence="9">
    <location>
        <begin position="150"/>
        <end position="173"/>
    </location>
</feature>
<comment type="similarity">
    <text evidence="2">Belongs to the peptide transporter carbon starvation (CstA) (TC 2.A.114) family.</text>
</comment>
<feature type="transmembrane region" description="Helical" evidence="9">
    <location>
        <begin position="400"/>
        <end position="423"/>
    </location>
</feature>
<comment type="subcellular location">
    <subcellularLocation>
        <location evidence="1">Cell membrane</location>
        <topology evidence="1">Multi-pass membrane protein</topology>
    </subcellularLocation>
</comment>
<evidence type="ECO:0000313" key="12">
    <source>
        <dbReference type="Proteomes" id="UP000193622"/>
    </source>
</evidence>
<proteinExistence type="inferred from homology"/>
<evidence type="ECO:0000256" key="9">
    <source>
        <dbReference type="SAM" id="Phobius"/>
    </source>
</evidence>
<dbReference type="Proteomes" id="UP000193622">
    <property type="component" value="Unassembled WGS sequence"/>
</dbReference>
<protein>
    <submittedName>
        <fullName evidence="11">Carbon starvation protein CstA</fullName>
    </submittedName>
</protein>
<dbReference type="EMBL" id="LQPC01000029">
    <property type="protein sequence ID" value="ORV88310.1"/>
    <property type="molecule type" value="Genomic_DNA"/>
</dbReference>
<evidence type="ECO:0000256" key="3">
    <source>
        <dbReference type="ARBA" id="ARBA00022448"/>
    </source>
</evidence>
<organism evidence="11 12">
    <name type="scientific">Mycolicibacterium iranicum</name>
    <name type="common">Mycobacterium iranicum</name>
    <dbReference type="NCBI Taxonomy" id="912594"/>
    <lineage>
        <taxon>Bacteria</taxon>
        <taxon>Bacillati</taxon>
        <taxon>Actinomycetota</taxon>
        <taxon>Actinomycetes</taxon>
        <taxon>Mycobacteriales</taxon>
        <taxon>Mycobacteriaceae</taxon>
        <taxon>Mycolicibacterium</taxon>
    </lineage>
</organism>
<feature type="transmembrane region" description="Helical" evidence="9">
    <location>
        <begin position="684"/>
        <end position="709"/>
    </location>
</feature>
<feature type="domain" description="CstA N-terminal" evidence="10">
    <location>
        <begin position="70"/>
        <end position="635"/>
    </location>
</feature>
<keyword evidence="5 9" id="KW-0812">Transmembrane</keyword>
<dbReference type="PANTHER" id="PTHR30252:SF3">
    <property type="entry name" value="PYRUVATE_PROTON SYMPORTER BTST"/>
    <property type="match status" value="1"/>
</dbReference>
<feature type="transmembrane region" description="Helical" evidence="9">
    <location>
        <begin position="226"/>
        <end position="246"/>
    </location>
</feature>
<evidence type="ECO:0000256" key="7">
    <source>
        <dbReference type="ARBA" id="ARBA00023136"/>
    </source>
</evidence>
<feature type="transmembrane region" description="Helical" evidence="9">
    <location>
        <begin position="124"/>
        <end position="144"/>
    </location>
</feature>
<evidence type="ECO:0000256" key="8">
    <source>
        <dbReference type="SAM" id="MobiDB-lite"/>
    </source>
</evidence>
<keyword evidence="3" id="KW-0813">Transport</keyword>
<accession>A0A1X1WP38</accession>
<evidence type="ECO:0000256" key="1">
    <source>
        <dbReference type="ARBA" id="ARBA00004651"/>
    </source>
</evidence>
<reference evidence="11 12" key="1">
    <citation type="submission" date="2016-01" db="EMBL/GenBank/DDBJ databases">
        <title>The new phylogeny of the genus Mycobacterium.</title>
        <authorList>
            <person name="Tarcisio F."/>
            <person name="Conor M."/>
            <person name="Antonella G."/>
            <person name="Elisabetta G."/>
            <person name="Giulia F.S."/>
            <person name="Sara T."/>
            <person name="Anna F."/>
            <person name="Clotilde B."/>
            <person name="Roberto B."/>
            <person name="Veronica D.S."/>
            <person name="Fabio R."/>
            <person name="Monica P."/>
            <person name="Olivier J."/>
            <person name="Enrico T."/>
            <person name="Nicola S."/>
        </authorList>
    </citation>
    <scope>NUCLEOTIDE SEQUENCE [LARGE SCALE GENOMIC DNA]</scope>
    <source>
        <strain evidence="11 12">DSM 45541</strain>
    </source>
</reference>
<gene>
    <name evidence="11" type="ORF">AWC12_13980</name>
</gene>
<dbReference type="GO" id="GO:0005886">
    <property type="term" value="C:plasma membrane"/>
    <property type="evidence" value="ECO:0007669"/>
    <property type="project" value="UniProtKB-SubCell"/>
</dbReference>
<feature type="transmembrane region" description="Helical" evidence="9">
    <location>
        <begin position="358"/>
        <end position="379"/>
    </location>
</feature>
<dbReference type="Pfam" id="PF02554">
    <property type="entry name" value="CstA"/>
    <property type="match status" value="1"/>
</dbReference>
<sequence length="768" mass="81813">MAIPTAASSERFEEVDGDITYIRTDKDLPPVAIIDRSPITTKHKIIFAVVAVLGAIAWAMIALFRGETVNAVWFVIAAFCTYVIGFRFYARLIEMKVVKPRDDNATPAEVFENGTDYMPTDRRVLYGHHFAAIAGAGPLVGPVLATQMGYLPGAIWIIIGAVVAGCVQDYLVLSISVRRRGRSLGQMARDELGVVGGVAAIVGVLVIMVILLAVLALVVVNALSESPWGVFSIAMTIPIAIFMGLYLRFLRPGRVSEVSLIGVALLLLAVVAGGWVAETSWGVEWFTLSKVALSWCIIIYGLAASVLPVWLLLAPRDYLSTFMKVGTIALLAVGILLARPVMEAPAISSFASSGTGPVFAGSLFPFLFITIACGALSGFHSLISSGTTPKLLEKESQMRLIGYGGMLTESFVAIMALITAAILNQHLYFAMNAPAASTGTTAQSAADYVNGLGLSGDPITAQEIDDAAKGVGESSIVSRTGGAPTLAFGMSEVLHKVFGGEALKAFWYHFAIMFEALFILTTVDAGTRVARFMLSDGLGNLGGPLKKLQNPSWRVGAWICSVIVVAAWGSILLMGVTDPLGGINTLFPLFGIANQLLAAIALTVVTVVIIKRGLLKWAWIPGIPLLWDLVVTMTASWQKIFSGDPKVGYWTQHFQYRNARDAGQTSFGAAKDAGQLDAVIRNTFIQGTLSIIFAVLVVVVFVAGVMVALRAIRGTGTPLAEDAPVPSRMFAPSGMLMTKAEKEVQRQWDSQTDAHARPSVRSGGTGSH</sequence>
<feature type="transmembrane region" description="Helical" evidence="9">
    <location>
        <begin position="321"/>
        <end position="338"/>
    </location>
</feature>
<evidence type="ECO:0000256" key="2">
    <source>
        <dbReference type="ARBA" id="ARBA00007755"/>
    </source>
</evidence>
<feature type="compositionally biased region" description="Basic and acidic residues" evidence="8">
    <location>
        <begin position="741"/>
        <end position="756"/>
    </location>
</feature>
<dbReference type="PANTHER" id="PTHR30252">
    <property type="entry name" value="INNER MEMBRANE PEPTIDE TRANSPORTER"/>
    <property type="match status" value="1"/>
</dbReference>
<evidence type="ECO:0000313" key="11">
    <source>
        <dbReference type="EMBL" id="ORV88310.1"/>
    </source>
</evidence>
<feature type="transmembrane region" description="Helical" evidence="9">
    <location>
        <begin position="71"/>
        <end position="90"/>
    </location>
</feature>
<dbReference type="InterPro" id="IPR051605">
    <property type="entry name" value="CstA"/>
</dbReference>
<keyword evidence="4" id="KW-1003">Cell membrane</keyword>
<evidence type="ECO:0000256" key="5">
    <source>
        <dbReference type="ARBA" id="ARBA00022692"/>
    </source>
</evidence>
<keyword evidence="6 9" id="KW-1133">Transmembrane helix</keyword>